<dbReference type="Gene3D" id="6.10.340.10">
    <property type="match status" value="1"/>
</dbReference>
<dbReference type="InterPro" id="IPR035965">
    <property type="entry name" value="PAS-like_dom_sf"/>
</dbReference>
<dbReference type="EMBL" id="VKGK01000019">
    <property type="protein sequence ID" value="TRY13400.1"/>
    <property type="molecule type" value="Genomic_DNA"/>
</dbReference>
<dbReference type="GO" id="GO:0005524">
    <property type="term" value="F:ATP binding"/>
    <property type="evidence" value="ECO:0007669"/>
    <property type="project" value="UniProtKB-KW"/>
</dbReference>
<dbReference type="InterPro" id="IPR013656">
    <property type="entry name" value="PAS_4"/>
</dbReference>
<dbReference type="PROSITE" id="PS50109">
    <property type="entry name" value="HIS_KIN"/>
    <property type="match status" value="1"/>
</dbReference>
<evidence type="ECO:0000256" key="3">
    <source>
        <dbReference type="ARBA" id="ARBA00022553"/>
    </source>
</evidence>
<keyword evidence="8" id="KW-0902">Two-component regulatory system</keyword>
<dbReference type="PANTHER" id="PTHR45339">
    <property type="entry name" value="HYBRID SIGNAL TRANSDUCTION HISTIDINE KINASE J"/>
    <property type="match status" value="1"/>
</dbReference>
<sequence>MSKHSINLERRSHFITRSIAIKLNLSTLVIGVLICGILSVYFVQETHERIKIQANIELSQITDTLKLALETNSQLSNMIRVVGVLATYENIDRLSVIKSSDMKINADSLAQHNGKLASKVFHPSIMALLLSPTKNHSQHSGDFIGHNLHHAVQFHLIDPEVNRLRPYIIYFKYDNTALEAGIKQSRDNYLLIVICGLALLLVINLWIQRVVILAPLSRITNQLKHQASNDSIPKPLNSTTKDEFNILINSYNHSIHKQLLQKKELEKSHRHIKNMTSVLPVHLAYVDTEQKIQFINRHSLNWLGYDINEVINHTCVEIIPANLYRIMQPYIKQTLNGVFLTFDVEFKHINQGYLQFHVTQVPDIDIDGKINGFFICIEDQTLTRNNEKKLEKYALDLEFNNWALDEARQAAEATARTKSEFLACMSHEIRTPMNGVLGMLALLSRTKLDQSQQHNLELAQGSAKSLLKLINDILDFSKIESGKLDIESIEFNLQQTLDELIQPLAIRAQEKDLELALDITQIQPVYIVGDPGRITQVLTNLIGNAIKFTQTGNINVIGQLSSMDNKHKLTFTIEDTGIGMREDKIEEVFQPFSQADSSTTRYYGGTGLGLSIARQLSQLMGGDISATSTEFTGSTFTFEIDIKLPSQTPIHQKISAPNLDKLPILLLSTTPLSDNILENILIGLNARVTKLNMPSGEDSFQHCDLDKLQPKIVILSLPTGKQAIEVVLSKLKDEPLLSQIPTLLNYSTIDAPVISHYIKQQIYAGFNKPIYQPELMTLLTNYSQDQLSISKDTVIESNDDWQLTKHFGSTQPRLLLAEDNMVNQLVAEGIINEFGLEIEIANNGIQALELLEKSTCDNPYHLIFMDCQMPKLDGYQTTQKIRAGEVGEIYKTIPIVAMTANAMVGDKEKCLNAGMNDYISKPLEPEHIRKALLASLAYLIDEDKRHYSG</sequence>
<gene>
    <name evidence="15" type="ORF">FN961_15305</name>
</gene>
<reference evidence="16" key="1">
    <citation type="submission" date="2019-07" db="EMBL/GenBank/DDBJ databases">
        <title>Shewanella sp. YLB-08 draft genomic sequence.</title>
        <authorList>
            <person name="Yu L."/>
        </authorList>
    </citation>
    <scope>NUCLEOTIDE SEQUENCE [LARGE SCALE GENOMIC DNA]</scope>
    <source>
        <strain evidence="16">JCM 20706</strain>
    </source>
</reference>
<dbReference type="PRINTS" id="PR00344">
    <property type="entry name" value="BCTRLSENSOR"/>
</dbReference>
<dbReference type="InterPro" id="IPR001789">
    <property type="entry name" value="Sig_transdc_resp-reg_receiver"/>
</dbReference>
<dbReference type="Gene3D" id="3.40.50.2300">
    <property type="match status" value="1"/>
</dbReference>
<dbReference type="Gene3D" id="3.30.450.20">
    <property type="entry name" value="PAS domain"/>
    <property type="match status" value="1"/>
</dbReference>
<dbReference type="Pfam" id="PF00072">
    <property type="entry name" value="Response_reg"/>
    <property type="match status" value="1"/>
</dbReference>
<dbReference type="Gene3D" id="3.30.565.10">
    <property type="entry name" value="Histidine kinase-like ATPase, C-terminal domain"/>
    <property type="match status" value="1"/>
</dbReference>
<keyword evidence="5" id="KW-0547">Nucleotide-binding</keyword>
<organism evidence="15 16">
    <name type="scientific">Shewanella hanedai</name>
    <name type="common">Alteromonas hanedai</name>
    <dbReference type="NCBI Taxonomy" id="25"/>
    <lineage>
        <taxon>Bacteria</taxon>
        <taxon>Pseudomonadati</taxon>
        <taxon>Pseudomonadota</taxon>
        <taxon>Gammaproteobacteria</taxon>
        <taxon>Alteromonadales</taxon>
        <taxon>Shewanellaceae</taxon>
        <taxon>Shewanella</taxon>
    </lineage>
</organism>
<dbReference type="Pfam" id="PF02518">
    <property type="entry name" value="HATPase_c"/>
    <property type="match status" value="1"/>
</dbReference>
<dbReference type="InterPro" id="IPR011006">
    <property type="entry name" value="CheY-like_superfamily"/>
</dbReference>
<dbReference type="Pfam" id="PF00512">
    <property type="entry name" value="HisKA"/>
    <property type="match status" value="1"/>
</dbReference>
<feature type="transmembrane region" description="Helical" evidence="12">
    <location>
        <begin position="189"/>
        <end position="207"/>
    </location>
</feature>
<feature type="domain" description="Histidine kinase" evidence="13">
    <location>
        <begin position="424"/>
        <end position="644"/>
    </location>
</feature>
<dbReference type="CDD" id="cd17546">
    <property type="entry name" value="REC_hyHK_CKI1_RcsC-like"/>
    <property type="match status" value="1"/>
</dbReference>
<dbReference type="EC" id="2.7.13.3" evidence="2"/>
<proteinExistence type="predicted"/>
<feature type="domain" description="Response regulatory" evidence="14">
    <location>
        <begin position="813"/>
        <end position="936"/>
    </location>
</feature>
<evidence type="ECO:0000259" key="13">
    <source>
        <dbReference type="PROSITE" id="PS50109"/>
    </source>
</evidence>
<dbReference type="SMART" id="SM00448">
    <property type="entry name" value="REC"/>
    <property type="match status" value="1"/>
</dbReference>
<dbReference type="InterPro" id="IPR000014">
    <property type="entry name" value="PAS"/>
</dbReference>
<dbReference type="SUPFAM" id="SSF47384">
    <property type="entry name" value="Homodimeric domain of signal transducing histidine kinase"/>
    <property type="match status" value="1"/>
</dbReference>
<evidence type="ECO:0000256" key="7">
    <source>
        <dbReference type="ARBA" id="ARBA00022840"/>
    </source>
</evidence>
<dbReference type="InterPro" id="IPR036097">
    <property type="entry name" value="HisK_dim/P_sf"/>
</dbReference>
<evidence type="ECO:0000256" key="1">
    <source>
        <dbReference type="ARBA" id="ARBA00000085"/>
    </source>
</evidence>
<evidence type="ECO:0000256" key="12">
    <source>
        <dbReference type="SAM" id="Phobius"/>
    </source>
</evidence>
<dbReference type="FunFam" id="3.30.565.10:FF:000010">
    <property type="entry name" value="Sensor histidine kinase RcsC"/>
    <property type="match status" value="1"/>
</dbReference>
<comment type="catalytic activity">
    <reaction evidence="1">
        <text>ATP + protein L-histidine = ADP + protein N-phospho-L-histidine.</text>
        <dbReference type="EC" id="2.7.13.3"/>
    </reaction>
</comment>
<feature type="transmembrane region" description="Helical" evidence="12">
    <location>
        <begin position="20"/>
        <end position="43"/>
    </location>
</feature>
<evidence type="ECO:0000256" key="2">
    <source>
        <dbReference type="ARBA" id="ARBA00012438"/>
    </source>
</evidence>
<dbReference type="FunFam" id="1.10.287.130:FF:000002">
    <property type="entry name" value="Two-component osmosensing histidine kinase"/>
    <property type="match status" value="1"/>
</dbReference>
<comment type="caution">
    <text evidence="15">The sequence shown here is derived from an EMBL/GenBank/DDBJ whole genome shotgun (WGS) entry which is preliminary data.</text>
</comment>
<name>A0A553JLX5_SHEHA</name>
<evidence type="ECO:0000256" key="4">
    <source>
        <dbReference type="ARBA" id="ARBA00022679"/>
    </source>
</evidence>
<keyword evidence="12" id="KW-0472">Membrane</keyword>
<dbReference type="Proteomes" id="UP000318126">
    <property type="component" value="Unassembled WGS sequence"/>
</dbReference>
<keyword evidence="12" id="KW-1133">Transmembrane helix</keyword>
<dbReference type="InterPro" id="IPR004358">
    <property type="entry name" value="Sig_transdc_His_kin-like_C"/>
</dbReference>
<keyword evidence="3 11" id="KW-0597">Phosphoprotein</keyword>
<dbReference type="PROSITE" id="PS50110">
    <property type="entry name" value="RESPONSE_REGULATORY"/>
    <property type="match status" value="1"/>
</dbReference>
<dbReference type="CDD" id="cd16922">
    <property type="entry name" value="HATPase_EvgS-ArcB-TorS-like"/>
    <property type="match status" value="1"/>
</dbReference>
<dbReference type="CDD" id="cd00082">
    <property type="entry name" value="HisKA"/>
    <property type="match status" value="1"/>
</dbReference>
<dbReference type="Pfam" id="PF08448">
    <property type="entry name" value="PAS_4"/>
    <property type="match status" value="1"/>
</dbReference>
<dbReference type="InterPro" id="IPR003594">
    <property type="entry name" value="HATPase_dom"/>
</dbReference>
<dbReference type="InterPro" id="IPR036890">
    <property type="entry name" value="HATPase_C_sf"/>
</dbReference>
<dbReference type="GO" id="GO:0000155">
    <property type="term" value="F:phosphorelay sensor kinase activity"/>
    <property type="evidence" value="ECO:0007669"/>
    <property type="project" value="InterPro"/>
</dbReference>
<keyword evidence="4" id="KW-0808">Transferase</keyword>
<dbReference type="Gene3D" id="1.10.287.130">
    <property type="match status" value="1"/>
</dbReference>
<evidence type="ECO:0000256" key="5">
    <source>
        <dbReference type="ARBA" id="ARBA00022741"/>
    </source>
</evidence>
<protein>
    <recommendedName>
        <fullName evidence="10">Sensory/regulatory protein RpfC</fullName>
        <ecNumber evidence="2">2.7.13.3</ecNumber>
    </recommendedName>
</protein>
<evidence type="ECO:0000256" key="10">
    <source>
        <dbReference type="ARBA" id="ARBA00068150"/>
    </source>
</evidence>
<evidence type="ECO:0000256" key="11">
    <source>
        <dbReference type="PROSITE-ProRule" id="PRU00169"/>
    </source>
</evidence>
<dbReference type="SUPFAM" id="SSF55874">
    <property type="entry name" value="ATPase domain of HSP90 chaperone/DNA topoisomerase II/histidine kinase"/>
    <property type="match status" value="1"/>
</dbReference>
<accession>A0A553JLX5</accession>
<dbReference type="AlphaFoldDB" id="A0A553JLX5"/>
<evidence type="ECO:0000256" key="9">
    <source>
        <dbReference type="ARBA" id="ARBA00064003"/>
    </source>
</evidence>
<evidence type="ECO:0000259" key="14">
    <source>
        <dbReference type="PROSITE" id="PS50110"/>
    </source>
</evidence>
<evidence type="ECO:0000313" key="16">
    <source>
        <dbReference type="Proteomes" id="UP000318126"/>
    </source>
</evidence>
<dbReference type="SMART" id="SM00388">
    <property type="entry name" value="HisKA"/>
    <property type="match status" value="1"/>
</dbReference>
<dbReference type="SUPFAM" id="SSF55785">
    <property type="entry name" value="PYP-like sensor domain (PAS domain)"/>
    <property type="match status" value="1"/>
</dbReference>
<dbReference type="PANTHER" id="PTHR45339:SF5">
    <property type="entry name" value="HISTIDINE KINASE"/>
    <property type="match status" value="1"/>
</dbReference>
<dbReference type="CDD" id="cd00130">
    <property type="entry name" value="PAS"/>
    <property type="match status" value="1"/>
</dbReference>
<dbReference type="OrthoDB" id="9797243at2"/>
<feature type="modified residue" description="4-aspartylphosphate" evidence="11">
    <location>
        <position position="866"/>
    </location>
</feature>
<keyword evidence="12" id="KW-0812">Transmembrane</keyword>
<evidence type="ECO:0000256" key="6">
    <source>
        <dbReference type="ARBA" id="ARBA00022777"/>
    </source>
</evidence>
<keyword evidence="16" id="KW-1185">Reference proteome</keyword>
<dbReference type="SUPFAM" id="SSF52172">
    <property type="entry name" value="CheY-like"/>
    <property type="match status" value="1"/>
</dbReference>
<evidence type="ECO:0000256" key="8">
    <source>
        <dbReference type="ARBA" id="ARBA00023012"/>
    </source>
</evidence>
<dbReference type="InterPro" id="IPR005467">
    <property type="entry name" value="His_kinase_dom"/>
</dbReference>
<keyword evidence="7" id="KW-0067">ATP-binding</keyword>
<keyword evidence="6" id="KW-0418">Kinase</keyword>
<dbReference type="RefSeq" id="WP_144041056.1">
    <property type="nucleotide sequence ID" value="NZ_BMPL01000017.1"/>
</dbReference>
<dbReference type="SMART" id="SM00387">
    <property type="entry name" value="HATPase_c"/>
    <property type="match status" value="1"/>
</dbReference>
<comment type="subunit">
    <text evidence="9">At low DSF concentrations, interacts with RpfF.</text>
</comment>
<dbReference type="InterPro" id="IPR003661">
    <property type="entry name" value="HisK_dim/P_dom"/>
</dbReference>
<evidence type="ECO:0000313" key="15">
    <source>
        <dbReference type="EMBL" id="TRY13400.1"/>
    </source>
</evidence>